<dbReference type="Gene3D" id="3.30.200.20">
    <property type="entry name" value="Phosphorylase Kinase, domain 1"/>
    <property type="match status" value="2"/>
</dbReference>
<dbReference type="InterPro" id="IPR000719">
    <property type="entry name" value="Prot_kinase_dom"/>
</dbReference>
<dbReference type="InterPro" id="IPR035965">
    <property type="entry name" value="PAS-like_dom_sf"/>
</dbReference>
<sequence>MYSQQPTSATADDRKPAMLAPLAVTALRQAAAGPNGHRQNMERSVSQDMREERDDLKEAAEHSLNIIMDLDLEGRIRYVSPSWRDVIGSLPQDITGKPVLDIIYGGAHGFAETIESVRKYDSRSHIARFSVRLGPHSILQKRRSKHAAVDGYESAPPSPTRAADEEEQLLNLEAQGIMVYDRTTGAESHTMWMVRPSVVREVTIDLPEVLVESLGVGAEVLAHYLTGLAEQSAIDPSNHPPPLPVLCRICERQITPWWFEKHSELCLQEHRAEMDVQMAQDTLAEHRNAIVKVLDTLESHSQRSRAASMDPVQPVQPAEYNGLIIHATSTPSSGTPSGRNSPASPPSRSRERSERSSGFGHHRARSFAVRRPLARIVELVLDLCDTALEINTPAVKDNTRGQSAAEIRTQSPQSENRISQVLQWQSPTTGSMDHTEGLRLLCEDTNRLAKAKIDAVTRHRRVLEYSERLRIEFDVLVQECIEAAIVKAARIAAGEDSSSDEEQQLEDEAPPDGSDIPTGEEGIFPGSFDAPSAMAQALRTASDFALPARVGRRESSVAGSNRSSSPKGGSQTPRSHAGAISIAAQNKRQSMHFESDAGADSDTSMHSSVLSGHRRADSPAAASDVGLGRVASSRERKRKSLILPSVLSSRQQSPARSMIPPSSPLRTSKPRLAGGVEGLQSPITSPVLTTTEFSSPAMAHALNHHRRQSSTAGSDGPRPISPRLIPTTQPQARAVPPSIKDFEIIKPISKGAFGSVYLTKKKSTGEYYAIKVLKKADMVAKNQVTNVKAERAIMMWQGESDFVAKLYWTFSSKDYLYLVMEYLNGGDCASLIKVLGTLPEDWAQKYLAEVVLGVEHLHSRSIVHRDLKPDNLLIDGKGHLKLTDFGLSRMGMIGRQKRALKSVEPAPDLLKSGPFHRATSMGSSRSASFDLNHSPSETPSMIPALVGELGQPSYFSLNRENPQGRELSRRASGTRSDSTDSDALQAMFRRFSVVDDSFGQPRARSPIEEEAYSDDGSPDLYPVSHSMSQSTLAQNSVLSASSSMPPPHMALFDPEDSNRKFVGTPDYLAPETIAGNGQDEVSDWWSLGCILFESLYGYPPFHADTPDEVFQNILARKIDWPEDEDDVYDISDEAKDLMNRLMCSDPAERLGANKDDKFASGGEEIRNHPWFEGISWETLRDDEASFIPAPENPEDTEYFDARGAAMANFNPEFEDQATTPAGTPSTDYPDRPHDALSRVRSQVTVSTMKRGLIPLHIPAHVREGRSRRLSEPMAADDFGNFSYKNLPVLEKANKDVIQKLRAEALLPQNKPTSALQSPSVTSPSPSLDTSPMLSGPFKRTLSTNRVTGRPSSPSISGHHSSPSRGSQPSSPLLVQFSTGQHHNQRKTSSSSSTLSHSTSNSSSLQPGSFFDPSRMSGLRPPPEAISPIKLSKTPSAPSGPFPERLVPGQRQISSGQGGDSSPRARSQTLGSQEDDVVRDLVPAHYKRRSQVLDVSPSSSDTEDSRAKALLRVHRRRQTSRRLSQISFGDGPFFRPLDVLICEDHPVSRLVMEKLLEKLRCRTLTVTNGSEAIRYAMGEVKFDVIMMEFRLPQVNGADVARMIRDTKNANTHTPIVAVTGYLKELQAPHYFDALIEKPPTVAKLTDTLSSLCQWKAPPPGWTPNQMYPSIMPSGLRQESTRQEDSPTSNSSGFPAVPSGSYRGSSREDSISSSFFGDNDSRAGEDVPVIIARHNADEWRERDIARAMSGLGISDDAPSVDPKNMVQNRVGAPDLPRMGSAPAVLEEATIRRQRSSEQVGAKRRILETRKHESAESGDDEDDELGHVGFRARSPKTKPKSMSKLGIEMMRTNSRGSVISVEDVGMPDSTLASSPPPMIAEDLAAEERESRLATPEVSPVLHTPPVMFPEQPGYNSAIFAMETPKAQKDATNPDPDPTPKAKAAVTTPDPDPTPKANSVTDA</sequence>
<dbReference type="PANTHER" id="PTHR24356">
    <property type="entry name" value="SERINE/THREONINE-PROTEIN KINASE"/>
    <property type="match status" value="1"/>
</dbReference>
<evidence type="ECO:0000256" key="1">
    <source>
        <dbReference type="ARBA" id="ARBA00012513"/>
    </source>
</evidence>
<dbReference type="SMART" id="SM00448">
    <property type="entry name" value="REC"/>
    <property type="match status" value="1"/>
</dbReference>
<dbReference type="InterPro" id="IPR000014">
    <property type="entry name" value="PAS"/>
</dbReference>
<dbReference type="InterPro" id="IPR001789">
    <property type="entry name" value="Sig_transdc_resp-reg_receiver"/>
</dbReference>
<accession>A0A6A5SHT3</accession>
<evidence type="ECO:0000256" key="10">
    <source>
        <dbReference type="SAM" id="MobiDB-lite"/>
    </source>
</evidence>
<evidence type="ECO:0000256" key="5">
    <source>
        <dbReference type="ARBA" id="ARBA00022777"/>
    </source>
</evidence>
<evidence type="ECO:0000256" key="9">
    <source>
        <dbReference type="PROSITE-ProRule" id="PRU00169"/>
    </source>
</evidence>
<dbReference type="InterPro" id="IPR011009">
    <property type="entry name" value="Kinase-like_dom_sf"/>
</dbReference>
<keyword evidence="3" id="KW-0808">Transferase</keyword>
<feature type="region of interest" description="Disordered" evidence="10">
    <location>
        <begin position="326"/>
        <end position="363"/>
    </location>
</feature>
<feature type="region of interest" description="Disordered" evidence="10">
    <location>
        <begin position="550"/>
        <end position="686"/>
    </location>
</feature>
<evidence type="ECO:0000256" key="4">
    <source>
        <dbReference type="ARBA" id="ARBA00022741"/>
    </source>
</evidence>
<dbReference type="GO" id="GO:0005524">
    <property type="term" value="F:ATP binding"/>
    <property type="evidence" value="ECO:0007669"/>
    <property type="project" value="UniProtKB-KW"/>
</dbReference>
<feature type="domain" description="Response regulatory" evidence="12">
    <location>
        <begin position="1537"/>
        <end position="1651"/>
    </location>
</feature>
<feature type="compositionally biased region" description="Acidic residues" evidence="10">
    <location>
        <begin position="1008"/>
        <end position="1017"/>
    </location>
</feature>
<feature type="region of interest" description="Disordered" evidence="10">
    <location>
        <begin position="1789"/>
        <end position="1839"/>
    </location>
</feature>
<dbReference type="Proteomes" id="UP000800038">
    <property type="component" value="Unassembled WGS sequence"/>
</dbReference>
<dbReference type="SMART" id="SM00220">
    <property type="entry name" value="S_TKc"/>
    <property type="match status" value="1"/>
</dbReference>
<feature type="compositionally biased region" description="Polar residues" evidence="10">
    <location>
        <begin position="646"/>
        <end position="655"/>
    </location>
</feature>
<feature type="compositionally biased region" description="Polar residues" evidence="10">
    <location>
        <begin position="408"/>
        <end position="418"/>
    </location>
</feature>
<dbReference type="InterPro" id="IPR008271">
    <property type="entry name" value="Ser/Thr_kinase_AS"/>
</dbReference>
<feature type="compositionally biased region" description="Polar residues" evidence="10">
    <location>
        <begin position="601"/>
        <end position="610"/>
    </location>
</feature>
<comment type="caution">
    <text evidence="9">Lacks conserved residue(s) required for the propagation of feature annotation.</text>
</comment>
<evidence type="ECO:0000259" key="12">
    <source>
        <dbReference type="PROSITE" id="PS50110"/>
    </source>
</evidence>
<dbReference type="Gene3D" id="1.10.510.10">
    <property type="entry name" value="Transferase(Phosphotransferase) domain 1"/>
    <property type="match status" value="2"/>
</dbReference>
<keyword evidence="5" id="KW-0418">Kinase</keyword>
<proteinExistence type="predicted"/>
<feature type="compositionally biased region" description="Polar residues" evidence="10">
    <location>
        <begin position="557"/>
        <end position="574"/>
    </location>
</feature>
<comment type="catalytic activity">
    <reaction evidence="7">
        <text>L-threonyl-[protein] + ATP = O-phospho-L-threonyl-[protein] + ADP + H(+)</text>
        <dbReference type="Rhea" id="RHEA:46608"/>
        <dbReference type="Rhea" id="RHEA-COMP:11060"/>
        <dbReference type="Rhea" id="RHEA-COMP:11605"/>
        <dbReference type="ChEBI" id="CHEBI:15378"/>
        <dbReference type="ChEBI" id="CHEBI:30013"/>
        <dbReference type="ChEBI" id="CHEBI:30616"/>
        <dbReference type="ChEBI" id="CHEBI:61977"/>
        <dbReference type="ChEBI" id="CHEBI:456216"/>
        <dbReference type="EC" id="2.7.11.1"/>
    </reaction>
</comment>
<evidence type="ECO:0000259" key="14">
    <source>
        <dbReference type="PROSITE" id="PS51285"/>
    </source>
</evidence>
<dbReference type="Gene3D" id="3.40.50.2300">
    <property type="match status" value="1"/>
</dbReference>
<dbReference type="GO" id="GO:0005634">
    <property type="term" value="C:nucleus"/>
    <property type="evidence" value="ECO:0007669"/>
    <property type="project" value="TreeGrafter"/>
</dbReference>
<dbReference type="FunFam" id="1.10.510.10:FF:000340">
    <property type="entry name" value="Serine threonine protein kinase"/>
    <property type="match status" value="1"/>
</dbReference>
<dbReference type="InterPro" id="IPR050236">
    <property type="entry name" value="Ser_Thr_kinase_AGC"/>
</dbReference>
<dbReference type="SUPFAM" id="SSF56112">
    <property type="entry name" value="Protein kinase-like (PK-like)"/>
    <property type="match status" value="1"/>
</dbReference>
<dbReference type="PROSITE" id="PS50112">
    <property type="entry name" value="PAS"/>
    <property type="match status" value="1"/>
</dbReference>
<evidence type="ECO:0000313" key="16">
    <source>
        <dbReference type="Proteomes" id="UP000800038"/>
    </source>
</evidence>
<name>A0A6A5SHT3_9PLEO</name>
<dbReference type="PROSITE" id="PS00108">
    <property type="entry name" value="PROTEIN_KINASE_ST"/>
    <property type="match status" value="1"/>
</dbReference>
<keyword evidence="16" id="KW-1185">Reference proteome</keyword>
<organism evidence="15 16">
    <name type="scientific">Clathrospora elynae</name>
    <dbReference type="NCBI Taxonomy" id="706981"/>
    <lineage>
        <taxon>Eukaryota</taxon>
        <taxon>Fungi</taxon>
        <taxon>Dikarya</taxon>
        <taxon>Ascomycota</taxon>
        <taxon>Pezizomycotina</taxon>
        <taxon>Dothideomycetes</taxon>
        <taxon>Pleosporomycetidae</taxon>
        <taxon>Pleosporales</taxon>
        <taxon>Diademaceae</taxon>
        <taxon>Clathrospora</taxon>
    </lineage>
</organism>
<dbReference type="EMBL" id="ML976085">
    <property type="protein sequence ID" value="KAF1939244.1"/>
    <property type="molecule type" value="Genomic_DNA"/>
</dbReference>
<gene>
    <name evidence="15" type="ORF">EJ02DRAFT_259552</name>
</gene>
<dbReference type="Gene3D" id="3.30.450.20">
    <property type="entry name" value="PAS domain"/>
    <property type="match status" value="1"/>
</dbReference>
<dbReference type="GO" id="GO:0004674">
    <property type="term" value="F:protein serine/threonine kinase activity"/>
    <property type="evidence" value="ECO:0007669"/>
    <property type="project" value="UniProtKB-KW"/>
</dbReference>
<feature type="compositionally biased region" description="Basic and acidic residues" evidence="10">
    <location>
        <begin position="1802"/>
        <end position="1812"/>
    </location>
</feature>
<evidence type="ECO:0000313" key="15">
    <source>
        <dbReference type="EMBL" id="KAF1939244.1"/>
    </source>
</evidence>
<feature type="compositionally biased region" description="Polar residues" evidence="10">
    <location>
        <begin position="920"/>
        <end position="939"/>
    </location>
</feature>
<keyword evidence="4" id="KW-0547">Nucleotide-binding</keyword>
<dbReference type="PROSITE" id="PS51285">
    <property type="entry name" value="AGC_KINASE_CTER"/>
    <property type="match status" value="1"/>
</dbReference>
<feature type="domain" description="Protein kinase" evidence="11">
    <location>
        <begin position="742"/>
        <end position="1171"/>
    </location>
</feature>
<feature type="region of interest" description="Disordered" evidence="10">
    <location>
        <begin position="398"/>
        <end position="418"/>
    </location>
</feature>
<dbReference type="CDD" id="cd00130">
    <property type="entry name" value="PAS"/>
    <property type="match status" value="1"/>
</dbReference>
<keyword evidence="6" id="KW-0067">ATP-binding</keyword>
<feature type="region of interest" description="Disordered" evidence="10">
    <location>
        <begin position="494"/>
        <end position="529"/>
    </location>
</feature>
<dbReference type="SUPFAM" id="SSF55785">
    <property type="entry name" value="PYP-like sensor domain (PAS domain)"/>
    <property type="match status" value="1"/>
</dbReference>
<dbReference type="InterPro" id="IPR000961">
    <property type="entry name" value="AGC-kinase_C"/>
</dbReference>
<feature type="region of interest" description="Disordered" evidence="10">
    <location>
        <begin position="702"/>
        <end position="732"/>
    </location>
</feature>
<dbReference type="InterPro" id="IPR011006">
    <property type="entry name" value="CheY-like_superfamily"/>
</dbReference>
<evidence type="ECO:0000256" key="7">
    <source>
        <dbReference type="ARBA" id="ARBA00047899"/>
    </source>
</evidence>
<dbReference type="SUPFAM" id="SSF52172">
    <property type="entry name" value="CheY-like"/>
    <property type="match status" value="1"/>
</dbReference>
<dbReference type="CDD" id="cd17546">
    <property type="entry name" value="REC_hyHK_CKI1_RcsC-like"/>
    <property type="match status" value="1"/>
</dbReference>
<dbReference type="Pfam" id="PF00069">
    <property type="entry name" value="Pkinase"/>
    <property type="match status" value="2"/>
</dbReference>
<feature type="compositionally biased region" description="Low complexity" evidence="10">
    <location>
        <begin position="1349"/>
        <end position="1371"/>
    </location>
</feature>
<evidence type="ECO:0000256" key="2">
    <source>
        <dbReference type="ARBA" id="ARBA00022527"/>
    </source>
</evidence>
<dbReference type="GO" id="GO:0000160">
    <property type="term" value="P:phosphorelay signal transduction system"/>
    <property type="evidence" value="ECO:0007669"/>
    <property type="project" value="InterPro"/>
</dbReference>
<feature type="compositionally biased region" description="Low complexity" evidence="10">
    <location>
        <begin position="328"/>
        <end position="342"/>
    </location>
</feature>
<dbReference type="PROSITE" id="PS50110">
    <property type="entry name" value="RESPONSE_REGULATORY"/>
    <property type="match status" value="1"/>
</dbReference>
<dbReference type="FunFam" id="1.10.510.10:FF:000664">
    <property type="entry name" value="Serine threonine protein kinase"/>
    <property type="match status" value="1"/>
</dbReference>
<dbReference type="Pfam" id="PF00072">
    <property type="entry name" value="Response_reg"/>
    <property type="match status" value="1"/>
</dbReference>
<dbReference type="CDD" id="cd05611">
    <property type="entry name" value="STKc_Rim15_like"/>
    <property type="match status" value="1"/>
</dbReference>
<feature type="compositionally biased region" description="Low complexity" evidence="10">
    <location>
        <begin position="1387"/>
        <end position="1403"/>
    </location>
</feature>
<dbReference type="SMART" id="SM00091">
    <property type="entry name" value="PAS"/>
    <property type="match status" value="1"/>
</dbReference>
<feature type="region of interest" description="Disordered" evidence="10">
    <location>
        <begin position="1661"/>
        <end position="1721"/>
    </location>
</feature>
<evidence type="ECO:0000256" key="8">
    <source>
        <dbReference type="ARBA" id="ARBA00048679"/>
    </source>
</evidence>
<dbReference type="EC" id="2.7.11.1" evidence="1"/>
<evidence type="ECO:0000256" key="6">
    <source>
        <dbReference type="ARBA" id="ARBA00022840"/>
    </source>
</evidence>
<dbReference type="PANTHER" id="PTHR24356:SF1">
    <property type="entry name" value="SERINE_THREONINE-PROTEIN KINASE GREATWALL"/>
    <property type="match status" value="1"/>
</dbReference>
<feature type="region of interest" description="Disordered" evidence="10">
    <location>
        <begin position="1862"/>
        <end position="1959"/>
    </location>
</feature>
<dbReference type="FunFam" id="3.40.50.2300:FF:000139">
    <property type="entry name" value="Serine threonine protein kinase"/>
    <property type="match status" value="1"/>
</dbReference>
<dbReference type="GO" id="GO:0005737">
    <property type="term" value="C:cytoplasm"/>
    <property type="evidence" value="ECO:0007669"/>
    <property type="project" value="TreeGrafter"/>
</dbReference>
<feature type="region of interest" description="Disordered" evidence="10">
    <location>
        <begin position="906"/>
        <end position="982"/>
    </location>
</feature>
<reference evidence="15" key="1">
    <citation type="journal article" date="2020" name="Stud. Mycol.">
        <title>101 Dothideomycetes genomes: a test case for predicting lifestyles and emergence of pathogens.</title>
        <authorList>
            <person name="Haridas S."/>
            <person name="Albert R."/>
            <person name="Binder M."/>
            <person name="Bloem J."/>
            <person name="Labutti K."/>
            <person name="Salamov A."/>
            <person name="Andreopoulos B."/>
            <person name="Baker S."/>
            <person name="Barry K."/>
            <person name="Bills G."/>
            <person name="Bluhm B."/>
            <person name="Cannon C."/>
            <person name="Castanera R."/>
            <person name="Culley D."/>
            <person name="Daum C."/>
            <person name="Ezra D."/>
            <person name="Gonzalez J."/>
            <person name="Henrissat B."/>
            <person name="Kuo A."/>
            <person name="Liang C."/>
            <person name="Lipzen A."/>
            <person name="Lutzoni F."/>
            <person name="Magnuson J."/>
            <person name="Mondo S."/>
            <person name="Nolan M."/>
            <person name="Ohm R."/>
            <person name="Pangilinan J."/>
            <person name="Park H.-J."/>
            <person name="Ramirez L."/>
            <person name="Alfaro M."/>
            <person name="Sun H."/>
            <person name="Tritt A."/>
            <person name="Yoshinaga Y."/>
            <person name="Zwiers L.-H."/>
            <person name="Turgeon B."/>
            <person name="Goodwin S."/>
            <person name="Spatafora J."/>
            <person name="Crous P."/>
            <person name="Grigoriev I."/>
        </authorList>
    </citation>
    <scope>NUCLEOTIDE SEQUENCE</scope>
    <source>
        <strain evidence="15">CBS 161.51</strain>
    </source>
</reference>
<evidence type="ECO:0000259" key="13">
    <source>
        <dbReference type="PROSITE" id="PS50112"/>
    </source>
</evidence>
<keyword evidence="2" id="KW-0723">Serine/threonine-protein kinase</keyword>
<dbReference type="OrthoDB" id="162894at2759"/>
<feature type="compositionally biased region" description="Polar residues" evidence="10">
    <location>
        <begin position="1309"/>
        <end position="1332"/>
    </location>
</feature>
<feature type="region of interest" description="Disordered" evidence="10">
    <location>
        <begin position="998"/>
        <end position="1056"/>
    </location>
</feature>
<feature type="region of interest" description="Disordered" evidence="10">
    <location>
        <begin position="1308"/>
        <end position="1476"/>
    </location>
</feature>
<dbReference type="PROSITE" id="PS50011">
    <property type="entry name" value="PROTEIN_KINASE_DOM"/>
    <property type="match status" value="1"/>
</dbReference>
<protein>
    <recommendedName>
        <fullName evidence="1">non-specific serine/threonine protein kinase</fullName>
        <ecNumber evidence="1">2.7.11.1</ecNumber>
    </recommendedName>
</protein>
<feature type="compositionally biased region" description="Acidic residues" evidence="10">
    <location>
        <begin position="497"/>
        <end position="510"/>
    </location>
</feature>
<feature type="compositionally biased region" description="Polar residues" evidence="10">
    <location>
        <begin position="1025"/>
        <end position="1038"/>
    </location>
</feature>
<evidence type="ECO:0000259" key="11">
    <source>
        <dbReference type="PROSITE" id="PS50011"/>
    </source>
</evidence>
<feature type="domain" description="PAS" evidence="13">
    <location>
        <begin position="52"/>
        <end position="104"/>
    </location>
</feature>
<comment type="catalytic activity">
    <reaction evidence="8">
        <text>L-seryl-[protein] + ATP = O-phospho-L-seryl-[protein] + ADP + H(+)</text>
        <dbReference type="Rhea" id="RHEA:17989"/>
        <dbReference type="Rhea" id="RHEA-COMP:9863"/>
        <dbReference type="Rhea" id="RHEA-COMP:11604"/>
        <dbReference type="ChEBI" id="CHEBI:15378"/>
        <dbReference type="ChEBI" id="CHEBI:29999"/>
        <dbReference type="ChEBI" id="CHEBI:30616"/>
        <dbReference type="ChEBI" id="CHEBI:83421"/>
        <dbReference type="ChEBI" id="CHEBI:456216"/>
        <dbReference type="EC" id="2.7.11.1"/>
    </reaction>
</comment>
<feature type="domain" description="AGC-kinase C-terminal" evidence="14">
    <location>
        <begin position="1172"/>
        <end position="1293"/>
    </location>
</feature>
<evidence type="ECO:0000256" key="3">
    <source>
        <dbReference type="ARBA" id="ARBA00022679"/>
    </source>
</evidence>
<dbReference type="FunFam" id="3.30.200.20:FF:000377">
    <property type="entry name" value="Serine threonine protein kinase"/>
    <property type="match status" value="1"/>
</dbReference>